<dbReference type="InterPro" id="IPR002146">
    <property type="entry name" value="ATP_synth_b/b'su_bac/chlpt"/>
</dbReference>
<comment type="function">
    <text evidence="12">F(1)F(0) ATP synthase produces ATP from ADP in the presence of a proton or sodium gradient. F-type ATPases consist of two structural domains, F(1) containing the extramembraneous catalytic core and F(0) containing the membrane proton channel, linked together by a central stalk and a peripheral stalk. During catalysis, ATP synthesis in the catalytic domain of F(1) is coupled via a rotary mechanism of the central stalk subunits to proton translocation.</text>
</comment>
<evidence type="ECO:0000256" key="1">
    <source>
        <dbReference type="ARBA" id="ARBA00004167"/>
    </source>
</evidence>
<gene>
    <name evidence="15" type="primary">atpF</name>
    <name evidence="15" type="ORF">SCFA_190015</name>
</gene>
<dbReference type="Pfam" id="PF00430">
    <property type="entry name" value="ATP-synt_B"/>
    <property type="match status" value="1"/>
</dbReference>
<keyword evidence="8 14" id="KW-1133">Transmembrane helix</keyword>
<evidence type="ECO:0000256" key="5">
    <source>
        <dbReference type="ARBA" id="ARBA00022547"/>
    </source>
</evidence>
<keyword evidence="6 14" id="KW-0812">Transmembrane</keyword>
<dbReference type="InterPro" id="IPR005864">
    <property type="entry name" value="ATP_synth_F0_bsu_bac"/>
</dbReference>
<protein>
    <submittedName>
        <fullName evidence="15">ATP synthase subunit b</fullName>
    </submittedName>
</protein>
<evidence type="ECO:0000256" key="6">
    <source>
        <dbReference type="ARBA" id="ARBA00022692"/>
    </source>
</evidence>
<dbReference type="AlphaFoldDB" id="A0A485LYH7"/>
<dbReference type="GO" id="GO:0012505">
    <property type="term" value="C:endomembrane system"/>
    <property type="evidence" value="ECO:0007669"/>
    <property type="project" value="UniProtKB-SubCell"/>
</dbReference>
<evidence type="ECO:0000256" key="13">
    <source>
        <dbReference type="SAM" id="Coils"/>
    </source>
</evidence>
<sequence>MIELNWTFFVQIFNFLLLIFILNKILYKPILKVLDEREERIAGGQEKAKKLLEESQSILKSYNEKLYNAKIDAMTVKNSSRKQAVDEANEIIENARRNAEEIVLSVQKEMAEEIARVKSELEPEIGVMAGTIAQRILGRKVA</sequence>
<evidence type="ECO:0000256" key="10">
    <source>
        <dbReference type="ARBA" id="ARBA00023136"/>
    </source>
</evidence>
<evidence type="ECO:0000256" key="12">
    <source>
        <dbReference type="ARBA" id="ARBA00025198"/>
    </source>
</evidence>
<evidence type="ECO:0000256" key="3">
    <source>
        <dbReference type="ARBA" id="ARBA00005513"/>
    </source>
</evidence>
<keyword evidence="5" id="KW-0138">CF(0)</keyword>
<dbReference type="NCBIfam" id="TIGR01144">
    <property type="entry name" value="ATP_synt_b"/>
    <property type="match status" value="1"/>
</dbReference>
<dbReference type="EMBL" id="CAADRM010000080">
    <property type="protein sequence ID" value="VFU13461.1"/>
    <property type="molecule type" value="Genomic_DNA"/>
</dbReference>
<keyword evidence="11" id="KW-0066">ATP synthesis</keyword>
<organism evidence="15">
    <name type="scientific">anaerobic digester metagenome</name>
    <dbReference type="NCBI Taxonomy" id="1263854"/>
    <lineage>
        <taxon>unclassified sequences</taxon>
        <taxon>metagenomes</taxon>
        <taxon>ecological metagenomes</taxon>
    </lineage>
</organism>
<evidence type="ECO:0000256" key="7">
    <source>
        <dbReference type="ARBA" id="ARBA00022781"/>
    </source>
</evidence>
<keyword evidence="13" id="KW-0175">Coiled coil</keyword>
<keyword evidence="4" id="KW-0813">Transport</keyword>
<evidence type="ECO:0000256" key="9">
    <source>
        <dbReference type="ARBA" id="ARBA00023065"/>
    </source>
</evidence>
<dbReference type="PANTHER" id="PTHR33445:SF2">
    <property type="entry name" value="ATP SYNTHASE SUBUNIT B', CHLOROPLASTIC"/>
    <property type="match status" value="1"/>
</dbReference>
<feature type="coiled-coil region" evidence="13">
    <location>
        <begin position="34"/>
        <end position="112"/>
    </location>
</feature>
<evidence type="ECO:0000256" key="11">
    <source>
        <dbReference type="ARBA" id="ARBA00023310"/>
    </source>
</evidence>
<comment type="subcellular location">
    <subcellularLocation>
        <location evidence="2">Endomembrane system</location>
    </subcellularLocation>
    <subcellularLocation>
        <location evidence="1">Membrane</location>
        <topology evidence="1">Single-pass membrane protein</topology>
    </subcellularLocation>
</comment>
<keyword evidence="10 14" id="KW-0472">Membrane</keyword>
<feature type="transmembrane region" description="Helical" evidence="14">
    <location>
        <begin position="6"/>
        <end position="27"/>
    </location>
</feature>
<reference evidence="15" key="1">
    <citation type="submission" date="2019-03" db="EMBL/GenBank/DDBJ databases">
        <authorList>
            <person name="Hao L."/>
        </authorList>
    </citation>
    <scope>NUCLEOTIDE SEQUENCE</scope>
</reference>
<keyword evidence="9" id="KW-0406">Ion transport</keyword>
<proteinExistence type="inferred from homology"/>
<accession>A0A485LYH7</accession>
<dbReference type="PANTHER" id="PTHR33445">
    <property type="entry name" value="ATP SYNTHASE SUBUNIT B', CHLOROPLASTIC"/>
    <property type="match status" value="1"/>
</dbReference>
<evidence type="ECO:0000256" key="8">
    <source>
        <dbReference type="ARBA" id="ARBA00022989"/>
    </source>
</evidence>
<comment type="similarity">
    <text evidence="3">Belongs to the ATPase B chain family.</text>
</comment>
<name>A0A485LYH7_9ZZZZ</name>
<dbReference type="GO" id="GO:0046961">
    <property type="term" value="F:proton-transporting ATPase activity, rotational mechanism"/>
    <property type="evidence" value="ECO:0007669"/>
    <property type="project" value="TreeGrafter"/>
</dbReference>
<evidence type="ECO:0000256" key="2">
    <source>
        <dbReference type="ARBA" id="ARBA00004308"/>
    </source>
</evidence>
<evidence type="ECO:0000256" key="14">
    <source>
        <dbReference type="SAM" id="Phobius"/>
    </source>
</evidence>
<evidence type="ECO:0000256" key="4">
    <source>
        <dbReference type="ARBA" id="ARBA00022448"/>
    </source>
</evidence>
<keyword evidence="7" id="KW-0375">Hydrogen ion transport</keyword>
<dbReference type="GO" id="GO:0045259">
    <property type="term" value="C:proton-transporting ATP synthase complex"/>
    <property type="evidence" value="ECO:0007669"/>
    <property type="project" value="UniProtKB-KW"/>
</dbReference>
<dbReference type="GO" id="GO:0015986">
    <property type="term" value="P:proton motive force-driven ATP synthesis"/>
    <property type="evidence" value="ECO:0007669"/>
    <property type="project" value="InterPro"/>
</dbReference>
<dbReference type="InterPro" id="IPR050059">
    <property type="entry name" value="ATP_synthase_B_chain"/>
</dbReference>
<dbReference type="HAMAP" id="MF_01398">
    <property type="entry name" value="ATP_synth_b_bprime"/>
    <property type="match status" value="1"/>
</dbReference>
<dbReference type="CDD" id="cd06503">
    <property type="entry name" value="ATP-synt_Fo_b"/>
    <property type="match status" value="1"/>
</dbReference>
<evidence type="ECO:0000313" key="15">
    <source>
        <dbReference type="EMBL" id="VFU13461.1"/>
    </source>
</evidence>